<dbReference type="Gene3D" id="1.10.150.290">
    <property type="entry name" value="S-adenosyl-L-methionine-dependent methyltransferases"/>
    <property type="match status" value="1"/>
</dbReference>
<dbReference type="PANTHER" id="PTHR43861:SF1">
    <property type="entry name" value="TRANS-ACONITATE 2-METHYLTRANSFERASE"/>
    <property type="match status" value="1"/>
</dbReference>
<gene>
    <name evidence="2" type="ORF">H6G81_30700</name>
</gene>
<dbReference type="Proteomes" id="UP000660380">
    <property type="component" value="Unassembled WGS sequence"/>
</dbReference>
<evidence type="ECO:0000313" key="3">
    <source>
        <dbReference type="Proteomes" id="UP000660380"/>
    </source>
</evidence>
<dbReference type="RefSeq" id="WP_029633625.1">
    <property type="nucleotide sequence ID" value="NZ_JACJTA010000108.1"/>
</dbReference>
<name>A0ABR8H0F6_9CYAN</name>
<protein>
    <submittedName>
        <fullName evidence="2">Methyltransferase domain-containing protein</fullName>
    </submittedName>
</protein>
<feature type="domain" description="Methyltransferase" evidence="1">
    <location>
        <begin position="30"/>
        <end position="137"/>
    </location>
</feature>
<dbReference type="Pfam" id="PF13847">
    <property type="entry name" value="Methyltransf_31"/>
    <property type="match status" value="1"/>
</dbReference>
<dbReference type="InterPro" id="IPR029063">
    <property type="entry name" value="SAM-dependent_MTases_sf"/>
</dbReference>
<dbReference type="GO" id="GO:0032259">
    <property type="term" value="P:methylation"/>
    <property type="evidence" value="ECO:0007669"/>
    <property type="project" value="UniProtKB-KW"/>
</dbReference>
<accession>A0ABR8H0F6</accession>
<dbReference type="SUPFAM" id="SSF53335">
    <property type="entry name" value="S-adenosyl-L-methionine-dependent methyltransferases"/>
    <property type="match status" value="1"/>
</dbReference>
<dbReference type="GO" id="GO:0008168">
    <property type="term" value="F:methyltransferase activity"/>
    <property type="evidence" value="ECO:0007669"/>
    <property type="project" value="UniProtKB-KW"/>
</dbReference>
<dbReference type="CDD" id="cd02440">
    <property type="entry name" value="AdoMet_MTases"/>
    <property type="match status" value="1"/>
</dbReference>
<keyword evidence="2" id="KW-0808">Transferase</keyword>
<dbReference type="InterPro" id="IPR025714">
    <property type="entry name" value="Methyltranfer_dom"/>
</dbReference>
<sequence>MCAWNAADYNQNSANQQRWARELIAKLDLKGNERILDIGCGDGKVTAEIASYVPNGSVLGIDNSENMINFAQSQFPATNFPNLTFQQKDALQLNFDNEFDVIVSFACLHWISDHLPVLAGIKNSLKSSGIILLQMGGKGNALTIGRVTEKVIYSEKWSKYFENFSFKTHFFSDDEYKDLLKSVGLKAQRVELIPTDMIHQGKEEVQAWIRTVGSPNYVCRVPEDLQSEIITEIVDTYLESYPLDSEGFAHVPMIRLEVAATKI</sequence>
<comment type="caution">
    <text evidence="2">The sequence shown here is derived from an EMBL/GenBank/DDBJ whole genome shotgun (WGS) entry which is preliminary data.</text>
</comment>
<organism evidence="2 3">
    <name type="scientific">Scytonema hofmannii FACHB-248</name>
    <dbReference type="NCBI Taxonomy" id="1842502"/>
    <lineage>
        <taxon>Bacteria</taxon>
        <taxon>Bacillati</taxon>
        <taxon>Cyanobacteriota</taxon>
        <taxon>Cyanophyceae</taxon>
        <taxon>Nostocales</taxon>
        <taxon>Scytonemataceae</taxon>
        <taxon>Scytonema</taxon>
    </lineage>
</organism>
<proteinExistence type="predicted"/>
<keyword evidence="3" id="KW-1185">Reference proteome</keyword>
<evidence type="ECO:0000313" key="2">
    <source>
        <dbReference type="EMBL" id="MBD2608770.1"/>
    </source>
</evidence>
<keyword evidence="2" id="KW-0489">Methyltransferase</keyword>
<reference evidence="2 3" key="1">
    <citation type="journal article" date="2020" name="ISME J.">
        <title>Comparative genomics reveals insights into cyanobacterial evolution and habitat adaptation.</title>
        <authorList>
            <person name="Chen M.Y."/>
            <person name="Teng W.K."/>
            <person name="Zhao L."/>
            <person name="Hu C.X."/>
            <person name="Zhou Y.K."/>
            <person name="Han B.P."/>
            <person name="Song L.R."/>
            <person name="Shu W.S."/>
        </authorList>
    </citation>
    <scope>NUCLEOTIDE SEQUENCE [LARGE SCALE GENOMIC DNA]</scope>
    <source>
        <strain evidence="2 3">FACHB-248</strain>
    </source>
</reference>
<evidence type="ECO:0000259" key="1">
    <source>
        <dbReference type="Pfam" id="PF13847"/>
    </source>
</evidence>
<dbReference type="Gene3D" id="3.40.50.150">
    <property type="entry name" value="Vaccinia Virus protein VP39"/>
    <property type="match status" value="1"/>
</dbReference>
<dbReference type="InterPro" id="IPR023149">
    <property type="entry name" value="Trans_acon_MeTrfase_C"/>
</dbReference>
<dbReference type="PANTHER" id="PTHR43861">
    <property type="entry name" value="TRANS-ACONITATE 2-METHYLTRANSFERASE-RELATED"/>
    <property type="match status" value="1"/>
</dbReference>
<dbReference type="EMBL" id="JACJTA010000108">
    <property type="protein sequence ID" value="MBD2608770.1"/>
    <property type="molecule type" value="Genomic_DNA"/>
</dbReference>